<comment type="caution">
    <text evidence="12">The sequence shown here is derived from an EMBL/GenBank/DDBJ whole genome shotgun (WGS) entry which is preliminary data.</text>
</comment>
<evidence type="ECO:0000256" key="4">
    <source>
        <dbReference type="ARBA" id="ARBA00022603"/>
    </source>
</evidence>
<gene>
    <name evidence="12" type="ORF">J512_0516</name>
</gene>
<dbReference type="FunFam" id="1.10.10.10:FF:000214">
    <property type="entry name" value="Methylated-DNA--protein-cysteine methyltransferase"/>
    <property type="match status" value="1"/>
</dbReference>
<dbReference type="NCBIfam" id="TIGR00589">
    <property type="entry name" value="ogt"/>
    <property type="match status" value="1"/>
</dbReference>
<dbReference type="InterPro" id="IPR018060">
    <property type="entry name" value="HTH_AraC"/>
</dbReference>
<dbReference type="InterPro" id="IPR036217">
    <property type="entry name" value="MethylDNA_cys_MeTrfase_DNAb"/>
</dbReference>
<dbReference type="CDD" id="cd06445">
    <property type="entry name" value="ATase"/>
    <property type="match status" value="1"/>
</dbReference>
<organism evidence="12 13">
    <name type="scientific">Acinetobacter baumannii (strain 1295743)</name>
    <dbReference type="NCBI Taxonomy" id="1310613"/>
    <lineage>
        <taxon>Bacteria</taxon>
        <taxon>Pseudomonadati</taxon>
        <taxon>Pseudomonadota</taxon>
        <taxon>Gammaproteobacteria</taxon>
        <taxon>Moraxellales</taxon>
        <taxon>Moraxellaceae</taxon>
        <taxon>Acinetobacter</taxon>
        <taxon>Acinetobacter calcoaceticus/baumannii complex</taxon>
    </lineage>
</organism>
<dbReference type="EC" id="2.1.1.63" evidence="3"/>
<evidence type="ECO:0000256" key="2">
    <source>
        <dbReference type="ARBA" id="ARBA00008711"/>
    </source>
</evidence>
<evidence type="ECO:0000256" key="6">
    <source>
        <dbReference type="ARBA" id="ARBA00022763"/>
    </source>
</evidence>
<dbReference type="InterPro" id="IPR036388">
    <property type="entry name" value="WH-like_DNA-bd_sf"/>
</dbReference>
<evidence type="ECO:0000256" key="1">
    <source>
        <dbReference type="ARBA" id="ARBA00001286"/>
    </source>
</evidence>
<dbReference type="GO" id="GO:0003908">
    <property type="term" value="F:methylated-DNA-[protein]-cysteine S-methyltransferase activity"/>
    <property type="evidence" value="ECO:0007669"/>
    <property type="project" value="UniProtKB-EC"/>
</dbReference>
<dbReference type="GO" id="GO:0043565">
    <property type="term" value="F:sequence-specific DNA binding"/>
    <property type="evidence" value="ECO:0007669"/>
    <property type="project" value="InterPro"/>
</dbReference>
<dbReference type="PANTHER" id="PTHR10815:SF13">
    <property type="entry name" value="METHYLATED-DNA--PROTEIN-CYSTEINE METHYLTRANSFERASE"/>
    <property type="match status" value="1"/>
</dbReference>
<dbReference type="InterPro" id="IPR014048">
    <property type="entry name" value="MethylDNA_cys_MeTrfase_DNA-bd"/>
</dbReference>
<dbReference type="PROSITE" id="PS01124">
    <property type="entry name" value="HTH_ARAC_FAMILY_2"/>
    <property type="match status" value="1"/>
</dbReference>
<accession>A0A009IRL9</accession>
<keyword evidence="4 12" id="KW-0489">Methyltransferase</keyword>
<dbReference type="Gene3D" id="1.10.10.10">
    <property type="entry name" value="Winged helix-like DNA-binding domain superfamily/Winged helix DNA-binding domain"/>
    <property type="match status" value="1"/>
</dbReference>
<name>A0A009IRL9_ACIB9</name>
<dbReference type="SUPFAM" id="SSF53155">
    <property type="entry name" value="Methylated DNA-protein cysteine methyltransferase domain"/>
    <property type="match status" value="1"/>
</dbReference>
<dbReference type="SUPFAM" id="SSF46689">
    <property type="entry name" value="Homeodomain-like"/>
    <property type="match status" value="1"/>
</dbReference>
<reference evidence="12 13" key="1">
    <citation type="submission" date="2014-02" db="EMBL/GenBank/DDBJ databases">
        <title>Comparative genomics and transcriptomics to identify genetic mechanisms underlying the emergence of carbapenem resistant Acinetobacter baumannii (CRAb).</title>
        <authorList>
            <person name="Harris A.D."/>
            <person name="Johnson K.J."/>
            <person name="George J."/>
            <person name="Shefchek K."/>
            <person name="Daugherty S.C."/>
            <person name="Parankush S."/>
            <person name="Sadzewicz L."/>
            <person name="Tallon L."/>
            <person name="Sengamalay N."/>
            <person name="Hazen T.H."/>
            <person name="Rasko D.A."/>
        </authorList>
    </citation>
    <scope>NUCLEOTIDE SEQUENCE [LARGE SCALE GENOMIC DNA]</scope>
    <source>
        <strain evidence="12 13">1295743</strain>
    </source>
</reference>
<comment type="similarity">
    <text evidence="2">Belongs to the MGMT family.</text>
</comment>
<dbReference type="GO" id="GO:0032259">
    <property type="term" value="P:methylation"/>
    <property type="evidence" value="ECO:0007669"/>
    <property type="project" value="UniProtKB-KW"/>
</dbReference>
<sequence length="284" mass="32460">MQMLSSRQFAAIATIIEYLYEHLDQQPSLEDVATYMNLSPSYIQRQFQEWVGISPKKFVQYMSLQQAKYYLMQQRSLLDTALNTGLSGTGRLHDLFIQLEGMTPGEYKQQGDGVELNYSVETSPFGDLLVVSSDKGICSVRFVDHSDNIQEIVKQYFPKAQLKNHSPIWHQQIAQWFRQDFSEHLQQKLPLNLAGTPFQLQVWEALLTIPEGQLRTYQDIAEQIGKPKAVRAVATAIGQNPIAYLIPCHRVIRATGMVGEYHWQKGRKLALLAWEMAKQQGEIA</sequence>
<dbReference type="InterPro" id="IPR036631">
    <property type="entry name" value="MGMT_N_sf"/>
</dbReference>
<dbReference type="PATRIC" id="fig|1310613.3.peg.492"/>
<keyword evidence="7" id="KW-0805">Transcription regulation</keyword>
<evidence type="ECO:0000256" key="7">
    <source>
        <dbReference type="ARBA" id="ARBA00023015"/>
    </source>
</evidence>
<dbReference type="PANTHER" id="PTHR10815">
    <property type="entry name" value="METHYLATED-DNA--PROTEIN-CYSTEINE METHYLTRANSFERASE"/>
    <property type="match status" value="1"/>
</dbReference>
<keyword evidence="9" id="KW-0234">DNA repair</keyword>
<dbReference type="Gene3D" id="1.10.10.60">
    <property type="entry name" value="Homeodomain-like"/>
    <property type="match status" value="1"/>
</dbReference>
<dbReference type="Pfam" id="PF02870">
    <property type="entry name" value="Methyltransf_1N"/>
    <property type="match status" value="1"/>
</dbReference>
<protein>
    <recommendedName>
        <fullName evidence="3">methylated-DNA--[protein]-cysteine S-methyltransferase</fullName>
        <ecNumber evidence="3">2.1.1.63</ecNumber>
    </recommendedName>
</protein>
<dbReference type="Proteomes" id="UP000020595">
    <property type="component" value="Unassembled WGS sequence"/>
</dbReference>
<evidence type="ECO:0000256" key="5">
    <source>
        <dbReference type="ARBA" id="ARBA00022679"/>
    </source>
</evidence>
<evidence type="ECO:0000259" key="11">
    <source>
        <dbReference type="PROSITE" id="PS01124"/>
    </source>
</evidence>
<evidence type="ECO:0000256" key="8">
    <source>
        <dbReference type="ARBA" id="ARBA00023163"/>
    </source>
</evidence>
<keyword evidence="6" id="KW-0227">DNA damage</keyword>
<dbReference type="GO" id="GO:0006281">
    <property type="term" value="P:DNA repair"/>
    <property type="evidence" value="ECO:0007669"/>
    <property type="project" value="UniProtKB-KW"/>
</dbReference>
<keyword evidence="8" id="KW-0804">Transcription</keyword>
<dbReference type="RefSeq" id="WP_001178151.1">
    <property type="nucleotide sequence ID" value="NZ_JEWH01000003.1"/>
</dbReference>
<dbReference type="InterPro" id="IPR009057">
    <property type="entry name" value="Homeodomain-like_sf"/>
</dbReference>
<dbReference type="SMART" id="SM00342">
    <property type="entry name" value="HTH_ARAC"/>
    <property type="match status" value="1"/>
</dbReference>
<proteinExistence type="inferred from homology"/>
<dbReference type="AlphaFoldDB" id="A0A009IRL9"/>
<dbReference type="EMBL" id="JEWH01000003">
    <property type="protein sequence ID" value="EXB07384.1"/>
    <property type="molecule type" value="Genomic_DNA"/>
</dbReference>
<dbReference type="Gene3D" id="3.30.160.70">
    <property type="entry name" value="Methylated DNA-protein cysteine methyltransferase domain"/>
    <property type="match status" value="1"/>
</dbReference>
<comment type="catalytic activity">
    <reaction evidence="10">
        <text>a 6-O-methyl-2'-deoxyguanosine in DNA + L-cysteinyl-[protein] = S-methyl-L-cysteinyl-[protein] + a 2'-deoxyguanosine in DNA</text>
        <dbReference type="Rhea" id="RHEA:24000"/>
        <dbReference type="Rhea" id="RHEA-COMP:10131"/>
        <dbReference type="Rhea" id="RHEA-COMP:10132"/>
        <dbReference type="Rhea" id="RHEA-COMP:11367"/>
        <dbReference type="Rhea" id="RHEA-COMP:11368"/>
        <dbReference type="ChEBI" id="CHEBI:29950"/>
        <dbReference type="ChEBI" id="CHEBI:82612"/>
        <dbReference type="ChEBI" id="CHEBI:85445"/>
        <dbReference type="ChEBI" id="CHEBI:85448"/>
        <dbReference type="EC" id="2.1.1.63"/>
    </reaction>
</comment>
<evidence type="ECO:0000313" key="12">
    <source>
        <dbReference type="EMBL" id="EXB07384.1"/>
    </source>
</evidence>
<dbReference type="Pfam" id="PF12833">
    <property type="entry name" value="HTH_18"/>
    <property type="match status" value="1"/>
</dbReference>
<dbReference type="Pfam" id="PF01035">
    <property type="entry name" value="DNA_binding_1"/>
    <property type="match status" value="1"/>
</dbReference>
<feature type="domain" description="HTH araC/xylS-type" evidence="11">
    <location>
        <begin position="13"/>
        <end position="110"/>
    </location>
</feature>
<keyword evidence="5 12" id="KW-0808">Transferase</keyword>
<evidence type="ECO:0000313" key="13">
    <source>
        <dbReference type="Proteomes" id="UP000020595"/>
    </source>
</evidence>
<dbReference type="SUPFAM" id="SSF46767">
    <property type="entry name" value="Methylated DNA-protein cysteine methyltransferase, C-terminal domain"/>
    <property type="match status" value="1"/>
</dbReference>
<evidence type="ECO:0000256" key="3">
    <source>
        <dbReference type="ARBA" id="ARBA00011918"/>
    </source>
</evidence>
<evidence type="ECO:0000256" key="10">
    <source>
        <dbReference type="ARBA" id="ARBA00049348"/>
    </source>
</evidence>
<comment type="catalytic activity">
    <reaction evidence="1">
        <text>a 4-O-methyl-thymidine in DNA + L-cysteinyl-[protein] = a thymidine in DNA + S-methyl-L-cysteinyl-[protein]</text>
        <dbReference type="Rhea" id="RHEA:53428"/>
        <dbReference type="Rhea" id="RHEA-COMP:10131"/>
        <dbReference type="Rhea" id="RHEA-COMP:10132"/>
        <dbReference type="Rhea" id="RHEA-COMP:13555"/>
        <dbReference type="Rhea" id="RHEA-COMP:13556"/>
        <dbReference type="ChEBI" id="CHEBI:29950"/>
        <dbReference type="ChEBI" id="CHEBI:82612"/>
        <dbReference type="ChEBI" id="CHEBI:137386"/>
        <dbReference type="ChEBI" id="CHEBI:137387"/>
        <dbReference type="EC" id="2.1.1.63"/>
    </reaction>
</comment>
<dbReference type="InterPro" id="IPR008332">
    <property type="entry name" value="MethylG_MeTrfase_N"/>
</dbReference>
<evidence type="ECO:0000256" key="9">
    <source>
        <dbReference type="ARBA" id="ARBA00023204"/>
    </source>
</evidence>
<dbReference type="InterPro" id="IPR001497">
    <property type="entry name" value="MethylDNA_cys_MeTrfase_AS"/>
</dbReference>
<dbReference type="PROSITE" id="PS00374">
    <property type="entry name" value="MGMT"/>
    <property type="match status" value="1"/>
</dbReference>
<dbReference type="GO" id="GO:0003700">
    <property type="term" value="F:DNA-binding transcription factor activity"/>
    <property type="evidence" value="ECO:0007669"/>
    <property type="project" value="InterPro"/>
</dbReference>